<keyword evidence="6" id="KW-1185">Reference proteome</keyword>
<comment type="caution">
    <text evidence="5">The sequence shown here is derived from an EMBL/GenBank/DDBJ whole genome shotgun (WGS) entry which is preliminary data.</text>
</comment>
<name>A0AAU9IP81_9CILI</name>
<dbReference type="Proteomes" id="UP001162131">
    <property type="component" value="Unassembled WGS sequence"/>
</dbReference>
<evidence type="ECO:0000256" key="1">
    <source>
        <dbReference type="ARBA" id="ARBA00023860"/>
    </source>
</evidence>
<dbReference type="Gene3D" id="1.10.510.10">
    <property type="entry name" value="Transferase(Phosphotransferase) domain 1"/>
    <property type="match status" value="1"/>
</dbReference>
<accession>A0AAU9IP81</accession>
<dbReference type="InterPro" id="IPR050235">
    <property type="entry name" value="CK1_Ser-Thr_kinase"/>
</dbReference>
<evidence type="ECO:0000256" key="2">
    <source>
        <dbReference type="PROSITE-ProRule" id="PRU10141"/>
    </source>
</evidence>
<dbReference type="PROSITE" id="PS50011">
    <property type="entry name" value="PROTEIN_KINASE_DOM"/>
    <property type="match status" value="1"/>
</dbReference>
<dbReference type="PANTHER" id="PTHR11909">
    <property type="entry name" value="CASEIN KINASE-RELATED"/>
    <property type="match status" value="1"/>
</dbReference>
<reference evidence="5" key="1">
    <citation type="submission" date="2021-09" db="EMBL/GenBank/DDBJ databases">
        <authorList>
            <consortium name="AG Swart"/>
            <person name="Singh M."/>
            <person name="Singh A."/>
            <person name="Seah K."/>
            <person name="Emmerich C."/>
        </authorList>
    </citation>
    <scope>NUCLEOTIDE SEQUENCE</scope>
    <source>
        <strain evidence="5">ATCC30299</strain>
    </source>
</reference>
<evidence type="ECO:0000256" key="3">
    <source>
        <dbReference type="SAM" id="MobiDB-lite"/>
    </source>
</evidence>
<sequence length="450" mass="51962">MKENDIFLEKYRIESVLGSGGFGEVYKAKDLKHNRYVAIKIDITRKNQVVLEAKILSALQGGEGIPKLYESGRNEDISYMVMQLLGKNLGSIQKEQGGKFDIGTTVSVALQILSRLEYIHHKGYIHRDIKPQQFLLSLDEKSIYLVDFGLSQKYVYDNHHLAFQNHCSKVGNSTFASLNDHTGLRQSRRDDLESLAYMLIYMYKGSLPWSHTSKTTSANRWQQVLNIKSGITVTDLCECCPHNFEVFLNYVRNLRFEETPDYFYLKSLLEDIRNKEKVAENYFVWLNKEETKKPGRLKRKSLLTQKTEAKSKTHIESTFRLLDANASITKELTRMQKQKQRSRTMIPTKSPDFTDPEELSRTLTRELRVSTPKANPHIFSPKSQNDAVFEEHPCDENSLDITADLNITPKSKMPEIKNREIIRKAKITYTETDSTKPTQKTPRSNNCQIF</sequence>
<dbReference type="SUPFAM" id="SSF56112">
    <property type="entry name" value="Protein kinase-like (PK-like)"/>
    <property type="match status" value="1"/>
</dbReference>
<organism evidence="5 6">
    <name type="scientific">Blepharisma stoltei</name>
    <dbReference type="NCBI Taxonomy" id="1481888"/>
    <lineage>
        <taxon>Eukaryota</taxon>
        <taxon>Sar</taxon>
        <taxon>Alveolata</taxon>
        <taxon>Ciliophora</taxon>
        <taxon>Postciliodesmatophora</taxon>
        <taxon>Heterotrichea</taxon>
        <taxon>Heterotrichida</taxon>
        <taxon>Blepharismidae</taxon>
        <taxon>Blepharisma</taxon>
    </lineage>
</organism>
<dbReference type="PROSITE" id="PS00107">
    <property type="entry name" value="PROTEIN_KINASE_ATP"/>
    <property type="match status" value="1"/>
</dbReference>
<evidence type="ECO:0000313" key="5">
    <source>
        <dbReference type="EMBL" id="CAG9314967.1"/>
    </source>
</evidence>
<proteinExistence type="predicted"/>
<feature type="domain" description="Protein kinase" evidence="4">
    <location>
        <begin position="11"/>
        <end position="286"/>
    </location>
</feature>
<feature type="region of interest" description="Disordered" evidence="3">
    <location>
        <begin position="335"/>
        <end position="359"/>
    </location>
</feature>
<dbReference type="InterPro" id="IPR017441">
    <property type="entry name" value="Protein_kinase_ATP_BS"/>
</dbReference>
<feature type="binding site" evidence="2">
    <location>
        <position position="40"/>
    </location>
    <ligand>
        <name>ATP</name>
        <dbReference type="ChEBI" id="CHEBI:30616"/>
    </ligand>
</feature>
<dbReference type="InterPro" id="IPR000719">
    <property type="entry name" value="Prot_kinase_dom"/>
</dbReference>
<dbReference type="CDD" id="cd14016">
    <property type="entry name" value="STKc_CK1"/>
    <property type="match status" value="1"/>
</dbReference>
<dbReference type="GO" id="GO:0005524">
    <property type="term" value="F:ATP binding"/>
    <property type="evidence" value="ECO:0007669"/>
    <property type="project" value="UniProtKB-UniRule"/>
</dbReference>
<dbReference type="InterPro" id="IPR011009">
    <property type="entry name" value="Kinase-like_dom_sf"/>
</dbReference>
<dbReference type="EMBL" id="CAJZBQ010000013">
    <property type="protein sequence ID" value="CAG9314967.1"/>
    <property type="molecule type" value="Genomic_DNA"/>
</dbReference>
<dbReference type="GO" id="GO:0004672">
    <property type="term" value="F:protein kinase activity"/>
    <property type="evidence" value="ECO:0007669"/>
    <property type="project" value="InterPro"/>
</dbReference>
<dbReference type="Pfam" id="PF00069">
    <property type="entry name" value="Pkinase"/>
    <property type="match status" value="1"/>
</dbReference>
<keyword evidence="2" id="KW-0067">ATP-binding</keyword>
<dbReference type="AlphaFoldDB" id="A0AAU9IP81"/>
<evidence type="ECO:0000259" key="4">
    <source>
        <dbReference type="PROSITE" id="PS50011"/>
    </source>
</evidence>
<protein>
    <recommendedName>
        <fullName evidence="1">Casein kinase I</fullName>
    </recommendedName>
</protein>
<evidence type="ECO:0000313" key="6">
    <source>
        <dbReference type="Proteomes" id="UP001162131"/>
    </source>
</evidence>
<gene>
    <name evidence="5" type="ORF">BSTOLATCC_MIC12745</name>
</gene>
<keyword evidence="2" id="KW-0547">Nucleotide-binding</keyword>